<dbReference type="RefSeq" id="WP_091175689.1">
    <property type="nucleotide sequence ID" value="NZ_FNCG01000025.1"/>
</dbReference>
<evidence type="ECO:0000313" key="1">
    <source>
        <dbReference type="EMBL" id="SDI61525.1"/>
    </source>
</evidence>
<dbReference type="AlphaFoldDB" id="A0A1G8M0W7"/>
<proteinExistence type="predicted"/>
<organism evidence="1 2">
    <name type="scientific">Mucilaginibacter gossypii</name>
    <dbReference type="NCBI Taxonomy" id="551996"/>
    <lineage>
        <taxon>Bacteria</taxon>
        <taxon>Pseudomonadati</taxon>
        <taxon>Bacteroidota</taxon>
        <taxon>Sphingobacteriia</taxon>
        <taxon>Sphingobacteriales</taxon>
        <taxon>Sphingobacteriaceae</taxon>
        <taxon>Mucilaginibacter</taxon>
    </lineage>
</organism>
<protein>
    <recommendedName>
        <fullName evidence="3">SAM-dependent methyltransferase</fullName>
    </recommendedName>
</protein>
<accession>A0A1G8M0W7</accession>
<name>A0A1G8M0W7_9SPHI</name>
<dbReference type="STRING" id="551996.SAMN05192573_12537"/>
<keyword evidence="2" id="KW-1185">Reference proteome</keyword>
<dbReference type="EMBL" id="FNCG01000025">
    <property type="protein sequence ID" value="SDI61525.1"/>
    <property type="molecule type" value="Genomic_DNA"/>
</dbReference>
<gene>
    <name evidence="1" type="ORF">SAMN05192573_12537</name>
</gene>
<evidence type="ECO:0008006" key="3">
    <source>
        <dbReference type="Google" id="ProtNLM"/>
    </source>
</evidence>
<evidence type="ECO:0000313" key="2">
    <source>
        <dbReference type="Proteomes" id="UP000199705"/>
    </source>
</evidence>
<dbReference type="Proteomes" id="UP000199705">
    <property type="component" value="Unassembled WGS sequence"/>
</dbReference>
<reference evidence="2" key="1">
    <citation type="submission" date="2016-10" db="EMBL/GenBank/DDBJ databases">
        <authorList>
            <person name="Varghese N."/>
            <person name="Submissions S."/>
        </authorList>
    </citation>
    <scope>NUCLEOTIDE SEQUENCE [LARGE SCALE GENOMIC DNA]</scope>
    <source>
        <strain evidence="2">Gh-67</strain>
    </source>
</reference>
<sequence>MAFELNNVVPWGRTFTEYQQMFNLSANDVTKKIVSIGDGPASFNAEMHAMGKQVTSIDPLYQFSTDDIRKRIDETCVEVIGQVRANADKFVWNNIKDVEELQEIRMTAMNHFLRDFDQDCFRQRYIKHAMPAKTSFADNAFELGLSSHFLLLYDNLGLKFHTEAIREIMRICPELRIFPILNLNAGAPVFFDELLEVLGSDFNIDIQKVDYEFQKGGNQMLVIKSKT</sequence>